<dbReference type="Proteomes" id="UP000662888">
    <property type="component" value="Chromosome"/>
</dbReference>
<name>A0AA48WHP2_9BURK</name>
<evidence type="ECO:0000313" key="2">
    <source>
        <dbReference type="EMBL" id="QPI52935.1"/>
    </source>
</evidence>
<reference evidence="2 3" key="1">
    <citation type="submission" date="2020-11" db="EMBL/GenBank/DDBJ databases">
        <authorList>
            <person name="Sun Q."/>
        </authorList>
    </citation>
    <scope>NUCLEOTIDE SEQUENCE [LARGE SCALE GENOMIC DNA]</scope>
    <source>
        <strain evidence="2 3">P8398</strain>
    </source>
</reference>
<protein>
    <recommendedName>
        <fullName evidence="4">Chemotaxis protein</fullName>
    </recommendedName>
</protein>
<dbReference type="RefSeq" id="WP_206092396.1">
    <property type="nucleotide sequence ID" value="NZ_CP065053.1"/>
</dbReference>
<evidence type="ECO:0000256" key="1">
    <source>
        <dbReference type="SAM" id="Phobius"/>
    </source>
</evidence>
<keyword evidence="3" id="KW-1185">Reference proteome</keyword>
<proteinExistence type="predicted"/>
<feature type="transmembrane region" description="Helical" evidence="1">
    <location>
        <begin position="15"/>
        <end position="41"/>
    </location>
</feature>
<gene>
    <name evidence="2" type="ORF">IV454_16440</name>
</gene>
<organism evidence="2 3">
    <name type="scientific">Massilia antarctica</name>
    <dbReference type="NCBI Taxonomy" id="2765360"/>
    <lineage>
        <taxon>Bacteria</taxon>
        <taxon>Pseudomonadati</taxon>
        <taxon>Pseudomonadota</taxon>
        <taxon>Betaproteobacteria</taxon>
        <taxon>Burkholderiales</taxon>
        <taxon>Oxalobacteraceae</taxon>
        <taxon>Telluria group</taxon>
        <taxon>Massilia</taxon>
    </lineage>
</organism>
<evidence type="ECO:0000313" key="3">
    <source>
        <dbReference type="Proteomes" id="UP000662888"/>
    </source>
</evidence>
<sequence>MSALGELTEVAVSGIWKIATIVLVAVLIAVLSAGGTGWWMIASARDQALVDLKDAQAENVQLLGAIEKQNSLVEAAGNAKLAADARGLAAQQQAIASARRLDSVLAKVAGVRATTCDEAMPTVKAILEATR</sequence>
<dbReference type="EMBL" id="CP065053">
    <property type="protein sequence ID" value="QPI52935.1"/>
    <property type="molecule type" value="Genomic_DNA"/>
</dbReference>
<keyword evidence="1" id="KW-1133">Transmembrane helix</keyword>
<accession>A0AA48WHP2</accession>
<keyword evidence="1" id="KW-0812">Transmembrane</keyword>
<keyword evidence="1" id="KW-0472">Membrane</keyword>
<evidence type="ECO:0008006" key="4">
    <source>
        <dbReference type="Google" id="ProtNLM"/>
    </source>
</evidence>